<keyword evidence="3" id="KW-0560">Oxidoreductase</keyword>
<dbReference type="EMBL" id="PGOL01000562">
    <property type="protein sequence ID" value="PKI68300.1"/>
    <property type="molecule type" value="Genomic_DNA"/>
</dbReference>
<dbReference type="InterPro" id="IPR044861">
    <property type="entry name" value="IPNS-like_FE2OG_OXY"/>
</dbReference>
<protein>
    <recommendedName>
        <fullName evidence="5">Isopenicillin N synthase-like Fe(2+) 2OG dioxygenase domain-containing protein</fullName>
    </recommendedName>
</protein>
<sequence>MKEGVRRFYEQDEEVKREYYTRDVARKLVYNSNFDLYTASAANWRDTFFCYMALKPPNPRHCLKLAETYMEYSNPVVNLGQLLFEILSETLGLRPDRLKEMDCAEALAMICHYCPPYPQPELTMGASQHTKNDFLTVLLQDQIGGLQVLGDDGEWFDVPPIPGTLVVNIGDLLQRGAQSPGEQGWARNIGSMLSSMSFQPSEKLFGPIKEPLSEDSPPLYKETPVTEYLARFKDQGSGDNPPLLFCKPEIDSLMVPDTEF</sequence>
<comment type="similarity">
    <text evidence="1">Belongs to the iron/ascorbate-dependent oxidoreductase family.</text>
</comment>
<evidence type="ECO:0000313" key="6">
    <source>
        <dbReference type="EMBL" id="PKI68300.1"/>
    </source>
</evidence>
<dbReference type="Proteomes" id="UP000233551">
    <property type="component" value="Unassembled WGS sequence"/>
</dbReference>
<reference evidence="6 7" key="1">
    <citation type="submission" date="2017-11" db="EMBL/GenBank/DDBJ databases">
        <title>De-novo sequencing of pomegranate (Punica granatum L.) genome.</title>
        <authorList>
            <person name="Akparov Z."/>
            <person name="Amiraslanov A."/>
            <person name="Hajiyeva S."/>
            <person name="Abbasov M."/>
            <person name="Kaur K."/>
            <person name="Hamwieh A."/>
            <person name="Solovyev V."/>
            <person name="Salamov A."/>
            <person name="Braich B."/>
            <person name="Kosarev P."/>
            <person name="Mahmoud A."/>
            <person name="Hajiyev E."/>
            <person name="Babayeva S."/>
            <person name="Izzatullayeva V."/>
            <person name="Mammadov A."/>
            <person name="Mammadov A."/>
            <person name="Sharifova S."/>
            <person name="Ojaghi J."/>
            <person name="Eynullazada K."/>
            <person name="Bayramov B."/>
            <person name="Abdulazimova A."/>
            <person name="Shahmuradov I."/>
        </authorList>
    </citation>
    <scope>NUCLEOTIDE SEQUENCE [LARGE SCALE GENOMIC DNA]</scope>
    <source>
        <strain evidence="7">cv. AG2017</strain>
        <tissue evidence="6">Leaf</tissue>
    </source>
</reference>
<dbReference type="GO" id="GO:0046872">
    <property type="term" value="F:metal ion binding"/>
    <property type="evidence" value="ECO:0007669"/>
    <property type="project" value="UniProtKB-KW"/>
</dbReference>
<dbReference type="SUPFAM" id="SSF51197">
    <property type="entry name" value="Clavaminate synthase-like"/>
    <property type="match status" value="1"/>
</dbReference>
<keyword evidence="2" id="KW-0479">Metal-binding</keyword>
<evidence type="ECO:0000256" key="3">
    <source>
        <dbReference type="ARBA" id="ARBA00023002"/>
    </source>
</evidence>
<dbReference type="STRING" id="22663.A0A2I0KIZ9"/>
<keyword evidence="7" id="KW-1185">Reference proteome</keyword>
<dbReference type="Gene3D" id="2.60.120.330">
    <property type="entry name" value="B-lactam Antibiotic, Isopenicillin N Synthase, Chain"/>
    <property type="match status" value="1"/>
</dbReference>
<gene>
    <name evidence="6" type="ORF">CRG98_011295</name>
</gene>
<name>A0A2I0KIZ9_PUNGR</name>
<evidence type="ECO:0000256" key="4">
    <source>
        <dbReference type="ARBA" id="ARBA00023004"/>
    </source>
</evidence>
<dbReference type="InterPro" id="IPR027443">
    <property type="entry name" value="IPNS-like_sf"/>
</dbReference>
<dbReference type="PANTHER" id="PTHR10209">
    <property type="entry name" value="OXIDOREDUCTASE, 2OG-FE II OXYGENASE FAMILY PROTEIN"/>
    <property type="match status" value="1"/>
</dbReference>
<feature type="domain" description="Isopenicillin N synthase-like Fe(2+) 2OG dioxygenase" evidence="5">
    <location>
        <begin position="108"/>
        <end position="174"/>
    </location>
</feature>
<dbReference type="GO" id="GO:0016491">
    <property type="term" value="F:oxidoreductase activity"/>
    <property type="evidence" value="ECO:0007669"/>
    <property type="project" value="UniProtKB-KW"/>
</dbReference>
<evidence type="ECO:0000259" key="5">
    <source>
        <dbReference type="Pfam" id="PF03171"/>
    </source>
</evidence>
<proteinExistence type="inferred from homology"/>
<organism evidence="6 7">
    <name type="scientific">Punica granatum</name>
    <name type="common">Pomegranate</name>
    <dbReference type="NCBI Taxonomy" id="22663"/>
    <lineage>
        <taxon>Eukaryota</taxon>
        <taxon>Viridiplantae</taxon>
        <taxon>Streptophyta</taxon>
        <taxon>Embryophyta</taxon>
        <taxon>Tracheophyta</taxon>
        <taxon>Spermatophyta</taxon>
        <taxon>Magnoliopsida</taxon>
        <taxon>eudicotyledons</taxon>
        <taxon>Gunneridae</taxon>
        <taxon>Pentapetalae</taxon>
        <taxon>rosids</taxon>
        <taxon>malvids</taxon>
        <taxon>Myrtales</taxon>
        <taxon>Lythraceae</taxon>
        <taxon>Punica</taxon>
    </lineage>
</organism>
<dbReference type="Pfam" id="PF03171">
    <property type="entry name" value="2OG-FeII_Oxy"/>
    <property type="match status" value="1"/>
</dbReference>
<evidence type="ECO:0000256" key="1">
    <source>
        <dbReference type="ARBA" id="ARBA00008056"/>
    </source>
</evidence>
<evidence type="ECO:0000256" key="2">
    <source>
        <dbReference type="ARBA" id="ARBA00022723"/>
    </source>
</evidence>
<evidence type="ECO:0000313" key="7">
    <source>
        <dbReference type="Proteomes" id="UP000233551"/>
    </source>
</evidence>
<keyword evidence="4" id="KW-0408">Iron</keyword>
<accession>A0A2I0KIZ9</accession>
<comment type="caution">
    <text evidence="6">The sequence shown here is derived from an EMBL/GenBank/DDBJ whole genome shotgun (WGS) entry which is preliminary data.</text>
</comment>
<dbReference type="PANTHER" id="PTHR10209:SF859">
    <property type="entry name" value="OS03G0690500 PROTEIN"/>
    <property type="match status" value="1"/>
</dbReference>
<dbReference type="AlphaFoldDB" id="A0A2I0KIZ9"/>